<dbReference type="Proteomes" id="UP000434475">
    <property type="component" value="Unassembled WGS sequence"/>
</dbReference>
<evidence type="ECO:0000313" key="3">
    <source>
        <dbReference type="EMBL" id="MSB23055.1"/>
    </source>
</evidence>
<feature type="coiled-coil region" evidence="1">
    <location>
        <begin position="96"/>
        <end position="123"/>
    </location>
</feature>
<dbReference type="RefSeq" id="WP_157954793.1">
    <property type="nucleotide sequence ID" value="NZ_WKPR01000071.1"/>
</dbReference>
<evidence type="ECO:0000256" key="1">
    <source>
        <dbReference type="SAM" id="Coils"/>
    </source>
</evidence>
<gene>
    <name evidence="3" type="ORF">GKE97_26825</name>
</gene>
<sequence length="573" mass="65428">MITLQSRLIKKSSLQKPALIDVTRDMGAFEHHVRAMVGDILHRQETPEDADSLHVQYKKLGLSDYIVGSMEQVAKGAISAAKEALALDIKTKVQRIPKIEAQIKKKTDQLNRAMNAKAQLAARSRARKDKELPPPFQNPFGNWVQPKHYQDGSLWFLVGGIHKKRPPQKYSSEYLFEVQYLDLRIRRLKQEIANMHARLHDLKGRLERLRREQKAGIVHICFGGKAHLRRRNEAKTPKEVEAWRKEWHDLRRRELTLVGRKDSKCGNWMARYDIATHQLSYKSIRGRQVVIDGVHFPHGQQLVEAAVAAHDIAIRNKKLPLDQQVEGWKPGPVTWSIRDCGNAFLVKCMISVPADPHLNSCFDEGCVAFDMNYDHLAVAELDGKGCLLNHRVVRFRMAGRTSDQVNNAISEALEQVFRQAAVANKPIAMEDLDNPDKCLLYGNKKANRKISEFAHGRMTYLAGRKSQKYHLVVRAVNPAYTSQIGKLKYMRQMGLSVHEAAAYVIGRRAMGFQEDVPAELMHLIRKPAIPVFHLSNWAALYKATKKIPTHCFYRKLNYQEYKTAAALRKALVK</sequence>
<comment type="caution">
    <text evidence="3">The sequence shown here is derived from an EMBL/GenBank/DDBJ whole genome shotgun (WGS) entry which is preliminary data.</text>
</comment>
<reference evidence="3 4" key="1">
    <citation type="journal article" date="2019" name="Nat. Med.">
        <title>A library of human gut bacterial isolates paired with longitudinal multiomics data enables mechanistic microbiome research.</title>
        <authorList>
            <person name="Poyet M."/>
            <person name="Groussin M."/>
            <person name="Gibbons S.M."/>
            <person name="Avila-Pacheco J."/>
            <person name="Jiang X."/>
            <person name="Kearney S.M."/>
            <person name="Perrotta A.R."/>
            <person name="Berdy B."/>
            <person name="Zhao S."/>
            <person name="Lieberman T.D."/>
            <person name="Swanson P.K."/>
            <person name="Smith M."/>
            <person name="Roesemann S."/>
            <person name="Alexander J.E."/>
            <person name="Rich S.A."/>
            <person name="Livny J."/>
            <person name="Vlamakis H."/>
            <person name="Clish C."/>
            <person name="Bullock K."/>
            <person name="Deik A."/>
            <person name="Scott J."/>
            <person name="Pierce K.A."/>
            <person name="Xavier R.J."/>
            <person name="Alm E.J."/>
        </authorList>
    </citation>
    <scope>NUCLEOTIDE SEQUENCE [LARGE SCALE GENOMIC DNA]</scope>
    <source>
        <strain evidence="3 4">BIOML-A2</strain>
    </source>
</reference>
<feature type="region of interest" description="Disordered" evidence="2">
    <location>
        <begin position="124"/>
        <end position="143"/>
    </location>
</feature>
<dbReference type="EMBL" id="WKPR01000071">
    <property type="protein sequence ID" value="MSB23055.1"/>
    <property type="molecule type" value="Genomic_DNA"/>
</dbReference>
<dbReference type="AlphaFoldDB" id="A0A6I2R9U0"/>
<organism evidence="3 4">
    <name type="scientific">Flavonifractor plautii</name>
    <name type="common">Fusobacterium plautii</name>
    <dbReference type="NCBI Taxonomy" id="292800"/>
    <lineage>
        <taxon>Bacteria</taxon>
        <taxon>Bacillati</taxon>
        <taxon>Bacillota</taxon>
        <taxon>Clostridia</taxon>
        <taxon>Eubacteriales</taxon>
        <taxon>Oscillospiraceae</taxon>
        <taxon>Flavonifractor</taxon>
    </lineage>
</organism>
<evidence type="ECO:0000313" key="4">
    <source>
        <dbReference type="Proteomes" id="UP000434475"/>
    </source>
</evidence>
<proteinExistence type="predicted"/>
<evidence type="ECO:0008006" key="5">
    <source>
        <dbReference type="Google" id="ProtNLM"/>
    </source>
</evidence>
<protein>
    <recommendedName>
        <fullName evidence="5">Transposase</fullName>
    </recommendedName>
</protein>
<keyword evidence="1" id="KW-0175">Coiled coil</keyword>
<name>A0A6I2R9U0_FLAPL</name>
<accession>A0A6I2R9U0</accession>
<evidence type="ECO:0000256" key="2">
    <source>
        <dbReference type="SAM" id="MobiDB-lite"/>
    </source>
</evidence>
<feature type="coiled-coil region" evidence="1">
    <location>
        <begin position="185"/>
        <end position="212"/>
    </location>
</feature>